<feature type="region of interest" description="Disordered" evidence="1">
    <location>
        <begin position="256"/>
        <end position="347"/>
    </location>
</feature>
<evidence type="ECO:0000313" key="2">
    <source>
        <dbReference type="EMBL" id="KAJ7304651.1"/>
    </source>
</evidence>
<dbReference type="AlphaFoldDB" id="A0AAD6Z235"/>
<comment type="caution">
    <text evidence="2">The sequence shown here is derived from an EMBL/GenBank/DDBJ whole genome shotgun (WGS) entry which is preliminary data.</text>
</comment>
<evidence type="ECO:0000313" key="3">
    <source>
        <dbReference type="Proteomes" id="UP001218218"/>
    </source>
</evidence>
<sequence length="426" mass="47467">MSDVASFSSRAKQLIRERYNYRCSVCKQYVVRGHCAHLFQSAAVGKTHVEEAIALGILPSERYDRTDPDNGTLQCPTCHLEYFTKGLLVWSPPIAILSWIFFQLQGKTEMIQITPILDRLRNKEDMPKHVRYLFGCYSLVPIFRPKYNSLRYDMFCPMPPKEVPFGDDTAFRIFRHDDDIPASSSGGVISFHATGEEEDGPINFWRLPVPLTVVLYLFLREAHKIETITDSTRPEIQLGRDIYAKLSEVSGKLQLRKAKFPSEPPPKTPSAVSQHASISVEKSKSSDADTGPLHSTPDSKSRRKPPVEPISEGPKSRAFPESKASGLLSPDRESEQRSRSRSRSPRMAGCGVHEALGAVKHYCSVCCFPPQRRSSSISAPGTPSPAAEKDVSDTDNNALFESASDSDEGSAGRKLLFHGVRVKQVR</sequence>
<dbReference type="EMBL" id="JARIHO010000100">
    <property type="protein sequence ID" value="KAJ7304651.1"/>
    <property type="molecule type" value="Genomic_DNA"/>
</dbReference>
<feature type="region of interest" description="Disordered" evidence="1">
    <location>
        <begin position="373"/>
        <end position="413"/>
    </location>
</feature>
<proteinExistence type="predicted"/>
<gene>
    <name evidence="2" type="ORF">DFH08DRAFT_903135</name>
</gene>
<organism evidence="2 3">
    <name type="scientific">Mycena albidolilacea</name>
    <dbReference type="NCBI Taxonomy" id="1033008"/>
    <lineage>
        <taxon>Eukaryota</taxon>
        <taxon>Fungi</taxon>
        <taxon>Dikarya</taxon>
        <taxon>Basidiomycota</taxon>
        <taxon>Agaricomycotina</taxon>
        <taxon>Agaricomycetes</taxon>
        <taxon>Agaricomycetidae</taxon>
        <taxon>Agaricales</taxon>
        <taxon>Marasmiineae</taxon>
        <taxon>Mycenaceae</taxon>
        <taxon>Mycena</taxon>
    </lineage>
</organism>
<keyword evidence="3" id="KW-1185">Reference proteome</keyword>
<name>A0AAD6Z235_9AGAR</name>
<dbReference type="Proteomes" id="UP001218218">
    <property type="component" value="Unassembled WGS sequence"/>
</dbReference>
<protein>
    <submittedName>
        <fullName evidence="2">Uncharacterized protein</fullName>
    </submittedName>
</protein>
<evidence type="ECO:0000256" key="1">
    <source>
        <dbReference type="SAM" id="MobiDB-lite"/>
    </source>
</evidence>
<reference evidence="2" key="1">
    <citation type="submission" date="2023-03" db="EMBL/GenBank/DDBJ databases">
        <title>Massive genome expansion in bonnet fungi (Mycena s.s.) driven by repeated elements and novel gene families across ecological guilds.</title>
        <authorList>
            <consortium name="Lawrence Berkeley National Laboratory"/>
            <person name="Harder C.B."/>
            <person name="Miyauchi S."/>
            <person name="Viragh M."/>
            <person name="Kuo A."/>
            <person name="Thoen E."/>
            <person name="Andreopoulos B."/>
            <person name="Lu D."/>
            <person name="Skrede I."/>
            <person name="Drula E."/>
            <person name="Henrissat B."/>
            <person name="Morin E."/>
            <person name="Kohler A."/>
            <person name="Barry K."/>
            <person name="LaButti K."/>
            <person name="Morin E."/>
            <person name="Salamov A."/>
            <person name="Lipzen A."/>
            <person name="Mereny Z."/>
            <person name="Hegedus B."/>
            <person name="Baldrian P."/>
            <person name="Stursova M."/>
            <person name="Weitz H."/>
            <person name="Taylor A."/>
            <person name="Grigoriev I.V."/>
            <person name="Nagy L.G."/>
            <person name="Martin F."/>
            <person name="Kauserud H."/>
        </authorList>
    </citation>
    <scope>NUCLEOTIDE SEQUENCE</scope>
    <source>
        <strain evidence="2">CBHHK002</strain>
    </source>
</reference>
<accession>A0AAD6Z235</accession>